<evidence type="ECO:0000313" key="7">
    <source>
        <dbReference type="EMBL" id="CAI8015830.1"/>
    </source>
</evidence>
<sequence>MASRYGSPLALALILLAGAVCQGSDLPYDPLPYEIYWNVADSDPPGIDISDYNIFPANYTQTGNSCSNPGCSSWTQGVFPTISSTGHTVNGGVPQRANLSEHLWTLARDVTHWIPDPDWAGNAVLDFESWTTVWELNTGGDGEDWHSRRYLEYSLELEKEKYPDWDTEELYLLARKNFNISALDFFAETLRTLATLRPKAKWGFYGLPMNFNGPCDGNGTSMVCGYDSGVGKLYRQFSDEQNLVWESSTALYPSIYLPPGRTVDENAAYVHSVIKETVRKAEDRIPVYGFHWNYYHGGKSLLNMDDLKSGLVGPYDAGAKGVVIWGSSSERALPEFLDYVRDHMGPLARNFTEQMCKCSQTYCHGHGRCMPSSSTNCQCYPGYSGPSCEKADPKRLHVNSN</sequence>
<dbReference type="InterPro" id="IPR013785">
    <property type="entry name" value="Aldolase_TIM"/>
</dbReference>
<comment type="caution">
    <text evidence="7">The sequence shown here is derived from an EMBL/GenBank/DDBJ whole genome shotgun (WGS) entry which is preliminary data.</text>
</comment>
<feature type="chain" id="PRO_5041207474" description="Hyaluronidase" evidence="5">
    <location>
        <begin position="24"/>
        <end position="401"/>
    </location>
</feature>
<reference evidence="7" key="1">
    <citation type="submission" date="2023-03" db="EMBL/GenBank/DDBJ databases">
        <authorList>
            <person name="Steffen K."/>
            <person name="Cardenas P."/>
        </authorList>
    </citation>
    <scope>NUCLEOTIDE SEQUENCE</scope>
</reference>
<dbReference type="PROSITE" id="PS50026">
    <property type="entry name" value="EGF_3"/>
    <property type="match status" value="1"/>
</dbReference>
<evidence type="ECO:0000259" key="6">
    <source>
        <dbReference type="PROSITE" id="PS50026"/>
    </source>
</evidence>
<evidence type="ECO:0000256" key="5">
    <source>
        <dbReference type="SAM" id="SignalP"/>
    </source>
</evidence>
<accession>A0AA35RQF3</accession>
<dbReference type="PROSITE" id="PS01186">
    <property type="entry name" value="EGF_2"/>
    <property type="match status" value="1"/>
</dbReference>
<proteinExistence type="inferred from homology"/>
<evidence type="ECO:0000256" key="2">
    <source>
        <dbReference type="ARBA" id="ARBA00023157"/>
    </source>
</evidence>
<dbReference type="SUPFAM" id="SSF51445">
    <property type="entry name" value="(Trans)glycosidases"/>
    <property type="match status" value="1"/>
</dbReference>
<dbReference type="InterPro" id="IPR017853">
    <property type="entry name" value="GH"/>
</dbReference>
<protein>
    <recommendedName>
        <fullName evidence="4">Hyaluronidase</fullName>
        <ecNumber evidence="4">3.2.1.35</ecNumber>
    </recommendedName>
</protein>
<dbReference type="CDD" id="cd00054">
    <property type="entry name" value="EGF_CA"/>
    <property type="match status" value="1"/>
</dbReference>
<dbReference type="GO" id="GO:0004415">
    <property type="term" value="F:hyalurononglucosaminidase activity"/>
    <property type="evidence" value="ECO:0007669"/>
    <property type="project" value="UniProtKB-UniRule"/>
</dbReference>
<keyword evidence="4" id="KW-0378">Hydrolase</keyword>
<dbReference type="EMBL" id="CASHTH010001467">
    <property type="protein sequence ID" value="CAI8015830.1"/>
    <property type="molecule type" value="Genomic_DNA"/>
</dbReference>
<dbReference type="Proteomes" id="UP001174909">
    <property type="component" value="Unassembled WGS sequence"/>
</dbReference>
<keyword evidence="3" id="KW-0245">EGF-like domain</keyword>
<dbReference type="PANTHER" id="PTHR11769">
    <property type="entry name" value="HYALURONIDASE"/>
    <property type="match status" value="1"/>
</dbReference>
<dbReference type="PROSITE" id="PS00022">
    <property type="entry name" value="EGF_1"/>
    <property type="match status" value="1"/>
</dbReference>
<comment type="caution">
    <text evidence="3">Lacks conserved residue(s) required for the propagation of feature annotation.</text>
</comment>
<gene>
    <name evidence="7" type="ORF">GBAR_LOCUS9781</name>
</gene>
<dbReference type="PRINTS" id="PR00846">
    <property type="entry name" value="GLHYDRLASE56"/>
</dbReference>
<dbReference type="SUPFAM" id="SSF57196">
    <property type="entry name" value="EGF/Laminin"/>
    <property type="match status" value="1"/>
</dbReference>
<evidence type="ECO:0000256" key="1">
    <source>
        <dbReference type="ARBA" id="ARBA00008871"/>
    </source>
</evidence>
<dbReference type="InterPro" id="IPR018155">
    <property type="entry name" value="Hyaluronidase"/>
</dbReference>
<dbReference type="AlphaFoldDB" id="A0AA35RQF3"/>
<comment type="catalytic activity">
    <reaction evidence="4">
        <text>Random hydrolysis of (1-&gt;4)-linkages between N-acetyl-beta-D-glucosamine and D-glucuronate residues in hyaluronate.</text>
        <dbReference type="EC" id="3.2.1.35"/>
    </reaction>
</comment>
<feature type="domain" description="EGF-like" evidence="6">
    <location>
        <begin position="357"/>
        <end position="389"/>
    </location>
</feature>
<name>A0AA35RQF3_GEOBA</name>
<evidence type="ECO:0000256" key="4">
    <source>
        <dbReference type="RuleBase" id="RU610713"/>
    </source>
</evidence>
<comment type="similarity">
    <text evidence="1 4">Belongs to the glycosyl hydrolase 56 family.</text>
</comment>
<feature type="disulfide bond" evidence="3">
    <location>
        <begin position="379"/>
        <end position="388"/>
    </location>
</feature>
<keyword evidence="4" id="KW-0326">Glycosidase</keyword>
<evidence type="ECO:0000256" key="3">
    <source>
        <dbReference type="PROSITE-ProRule" id="PRU00076"/>
    </source>
</evidence>
<dbReference type="GO" id="GO:0005975">
    <property type="term" value="P:carbohydrate metabolic process"/>
    <property type="evidence" value="ECO:0007669"/>
    <property type="project" value="InterPro"/>
</dbReference>
<dbReference type="Gene3D" id="3.20.20.70">
    <property type="entry name" value="Aldolase class I"/>
    <property type="match status" value="1"/>
</dbReference>
<dbReference type="GO" id="GO:0030214">
    <property type="term" value="P:hyaluronan catabolic process"/>
    <property type="evidence" value="ECO:0007669"/>
    <property type="project" value="TreeGrafter"/>
</dbReference>
<keyword evidence="8" id="KW-1185">Reference proteome</keyword>
<dbReference type="EC" id="3.2.1.35" evidence="4"/>
<dbReference type="Pfam" id="PF01630">
    <property type="entry name" value="Glyco_hydro_56"/>
    <property type="match status" value="1"/>
</dbReference>
<dbReference type="PANTHER" id="PTHR11769:SF35">
    <property type="entry name" value="HYALURONIDASE"/>
    <property type="match status" value="1"/>
</dbReference>
<feature type="signal peptide" evidence="5">
    <location>
        <begin position="1"/>
        <end position="23"/>
    </location>
</feature>
<evidence type="ECO:0000313" key="8">
    <source>
        <dbReference type="Proteomes" id="UP001174909"/>
    </source>
</evidence>
<keyword evidence="5" id="KW-0732">Signal</keyword>
<keyword evidence="2 3" id="KW-1015">Disulfide bond</keyword>
<dbReference type="InterPro" id="IPR000742">
    <property type="entry name" value="EGF"/>
</dbReference>
<organism evidence="7 8">
    <name type="scientific">Geodia barretti</name>
    <name type="common">Barrett's horny sponge</name>
    <dbReference type="NCBI Taxonomy" id="519541"/>
    <lineage>
        <taxon>Eukaryota</taxon>
        <taxon>Metazoa</taxon>
        <taxon>Porifera</taxon>
        <taxon>Demospongiae</taxon>
        <taxon>Heteroscleromorpha</taxon>
        <taxon>Tetractinellida</taxon>
        <taxon>Astrophorina</taxon>
        <taxon>Geodiidae</taxon>
        <taxon>Geodia</taxon>
    </lineage>
</organism>